<keyword evidence="3" id="KW-1185">Reference proteome</keyword>
<evidence type="ECO:0000313" key="3">
    <source>
        <dbReference type="Proteomes" id="UP000217736"/>
    </source>
</evidence>
<sequence>MILRIAVASVAALPALLCGTPAIAGAAPDSTPPST</sequence>
<reference evidence="3" key="1">
    <citation type="submission" date="2017-06" db="EMBL/GenBank/DDBJ databases">
        <title>Complete Genome Sequence of Mycobacterium shigaense.</title>
        <authorList>
            <person name="Fukano H."/>
            <person name="Yoshida M."/>
            <person name="Kazumi Y."/>
            <person name="Ogura Y."/>
            <person name="Mitarai S."/>
            <person name="Hayashi T."/>
            <person name="Hoshino Y."/>
        </authorList>
    </citation>
    <scope>NUCLEOTIDE SEQUENCE [LARGE SCALE GENOMIC DNA]</scope>
    <source>
        <strain evidence="3">UN-152</strain>
    </source>
</reference>
<name>A0A1Z4EHW4_9MYCO</name>
<dbReference type="AlphaFoldDB" id="A0A1Z4EHW4"/>
<evidence type="ECO:0000256" key="1">
    <source>
        <dbReference type="SAM" id="SignalP"/>
    </source>
</evidence>
<accession>A0A1Z4EHW4</accession>
<keyword evidence="1" id="KW-0732">Signal</keyword>
<feature type="signal peptide" evidence="1">
    <location>
        <begin position="1"/>
        <end position="26"/>
    </location>
</feature>
<feature type="chain" id="PRO_5013255521" evidence="1">
    <location>
        <begin position="27"/>
        <end position="35"/>
    </location>
</feature>
<evidence type="ECO:0000313" key="2">
    <source>
        <dbReference type="EMBL" id="BAX92565.1"/>
    </source>
</evidence>
<gene>
    <name evidence="2" type="ORF">MSG_02421</name>
</gene>
<proteinExistence type="predicted"/>
<dbReference type="KEGG" id="mshg:MSG_02421"/>
<dbReference type="Proteomes" id="UP000217736">
    <property type="component" value="Chromosome"/>
</dbReference>
<organism evidence="2 3">
    <name type="scientific">Mycobacterium shigaense</name>
    <dbReference type="NCBI Taxonomy" id="722731"/>
    <lineage>
        <taxon>Bacteria</taxon>
        <taxon>Bacillati</taxon>
        <taxon>Actinomycetota</taxon>
        <taxon>Actinomycetes</taxon>
        <taxon>Mycobacteriales</taxon>
        <taxon>Mycobacteriaceae</taxon>
        <taxon>Mycobacterium</taxon>
        <taxon>Mycobacterium simiae complex</taxon>
    </lineage>
</organism>
<protein>
    <submittedName>
        <fullName evidence="2">Uncharacterized protein</fullName>
    </submittedName>
</protein>
<dbReference type="EMBL" id="AP018164">
    <property type="protein sequence ID" value="BAX92565.1"/>
    <property type="molecule type" value="Genomic_DNA"/>
</dbReference>